<comment type="caution">
    <text evidence="1">The sequence shown here is derived from an EMBL/GenBank/DDBJ whole genome shotgun (WGS) entry which is preliminary data.</text>
</comment>
<sequence>MTTDFARAMFTSVYGKRPAYAAIAPDIPAPRHVRAPSILGNMWANSAKAHSGRPFATDMSSRIDGGIPEYAAHMPSTLR</sequence>
<name>A0A645I0I8_9ZZZZ</name>
<gene>
    <name evidence="1" type="ORF">SDC9_192235</name>
</gene>
<organism evidence="1">
    <name type="scientific">bioreactor metagenome</name>
    <dbReference type="NCBI Taxonomy" id="1076179"/>
    <lineage>
        <taxon>unclassified sequences</taxon>
        <taxon>metagenomes</taxon>
        <taxon>ecological metagenomes</taxon>
    </lineage>
</organism>
<evidence type="ECO:0000313" key="1">
    <source>
        <dbReference type="EMBL" id="MPN44670.1"/>
    </source>
</evidence>
<reference evidence="1" key="1">
    <citation type="submission" date="2019-08" db="EMBL/GenBank/DDBJ databases">
        <authorList>
            <person name="Kucharzyk K."/>
            <person name="Murdoch R.W."/>
            <person name="Higgins S."/>
            <person name="Loffler F."/>
        </authorList>
    </citation>
    <scope>NUCLEOTIDE SEQUENCE</scope>
</reference>
<dbReference type="AlphaFoldDB" id="A0A645I0I8"/>
<dbReference type="EMBL" id="VSSQ01103974">
    <property type="protein sequence ID" value="MPN44670.1"/>
    <property type="molecule type" value="Genomic_DNA"/>
</dbReference>
<protein>
    <submittedName>
        <fullName evidence="1">Uncharacterized protein</fullName>
    </submittedName>
</protein>
<accession>A0A645I0I8</accession>
<proteinExistence type="predicted"/>